<comment type="subcellular location">
    <subcellularLocation>
        <location evidence="1">Membrane</location>
    </subcellularLocation>
</comment>
<keyword evidence="14" id="KW-1133">Transmembrane helix</keyword>
<keyword evidence="8 14" id="KW-0472">Membrane</keyword>
<comment type="catalytic activity">
    <reaction evidence="10">
        <text>1D-myo-inositol 1,2,5,6-tetrakisphosphate + H2O = 1D-myo-inositol 1,2,6-trisphosphate + phosphate</text>
        <dbReference type="Rhea" id="RHEA:77119"/>
        <dbReference type="ChEBI" id="CHEBI:15377"/>
        <dbReference type="ChEBI" id="CHEBI:43474"/>
        <dbReference type="ChEBI" id="CHEBI:195535"/>
        <dbReference type="ChEBI" id="CHEBI:195537"/>
        <dbReference type="EC" id="3.1.3.62"/>
    </reaction>
    <physiologicalReaction direction="left-to-right" evidence="10">
        <dbReference type="Rhea" id="RHEA:77120"/>
    </physiologicalReaction>
</comment>
<evidence type="ECO:0000256" key="8">
    <source>
        <dbReference type="ARBA" id="ARBA00023136"/>
    </source>
</evidence>
<dbReference type="InterPro" id="IPR000560">
    <property type="entry name" value="His_Pase_clade-2"/>
</dbReference>
<evidence type="ECO:0000256" key="6">
    <source>
        <dbReference type="ARBA" id="ARBA00022729"/>
    </source>
</evidence>
<keyword evidence="7" id="KW-0378">Hydrolase</keyword>
<evidence type="ECO:0000256" key="15">
    <source>
        <dbReference type="SAM" id="SignalP"/>
    </source>
</evidence>
<dbReference type="GO" id="GO:0003993">
    <property type="term" value="F:acid phosphatase activity"/>
    <property type="evidence" value="ECO:0007669"/>
    <property type="project" value="TreeGrafter"/>
</dbReference>
<protein>
    <recommendedName>
        <fullName evidence="5">Multiple inositol polyphosphate phosphatase 1</fullName>
        <ecNumber evidence="4">3.1.3.62</ecNumber>
        <ecNumber evidence="3">3.1.3.80</ecNumber>
    </recommendedName>
    <alternativeName>
        <fullName evidence="9">2,3-bisphosphoglycerate 3-phosphatase</fullName>
    </alternativeName>
</protein>
<dbReference type="EMBL" id="JAANIC010000550">
    <property type="protein sequence ID" value="KAG5347643.1"/>
    <property type="molecule type" value="Genomic_DNA"/>
</dbReference>
<dbReference type="InterPro" id="IPR029033">
    <property type="entry name" value="His_PPase_superfam"/>
</dbReference>
<evidence type="ECO:0000256" key="9">
    <source>
        <dbReference type="ARBA" id="ARBA00031642"/>
    </source>
</evidence>
<comment type="catalytic activity">
    <reaction evidence="12">
        <text>1D-myo-inositol hexakisphosphate + H2O = 1D-myo-inositol 1,2,4,5,6-pentakisphosphate + phosphate</text>
        <dbReference type="Rhea" id="RHEA:16989"/>
        <dbReference type="ChEBI" id="CHEBI:15377"/>
        <dbReference type="ChEBI" id="CHEBI:43474"/>
        <dbReference type="ChEBI" id="CHEBI:57798"/>
        <dbReference type="ChEBI" id="CHEBI:58130"/>
        <dbReference type="EC" id="3.1.3.62"/>
    </reaction>
    <physiologicalReaction direction="left-to-right" evidence="12">
        <dbReference type="Rhea" id="RHEA:16990"/>
    </physiologicalReaction>
</comment>
<dbReference type="Pfam" id="PF00328">
    <property type="entry name" value="His_Phos_2"/>
    <property type="match status" value="2"/>
</dbReference>
<evidence type="ECO:0000256" key="5">
    <source>
        <dbReference type="ARBA" id="ARBA00018097"/>
    </source>
</evidence>
<reference evidence="16" key="1">
    <citation type="submission" date="2020-03" db="EMBL/GenBank/DDBJ databases">
        <title>Relaxed selection underlies rapid genomic changes in the transitions from sociality to social parasitism in ants.</title>
        <authorList>
            <person name="Bi X."/>
        </authorList>
    </citation>
    <scope>NUCLEOTIDE SEQUENCE</scope>
    <source>
        <strain evidence="16">BGI-DK2014a</strain>
        <tissue evidence="16">Whole body</tissue>
    </source>
</reference>
<comment type="catalytic activity">
    <reaction evidence="13">
        <text>(2R)-2,3-bisphosphoglycerate + H2O = (2R)-2-phosphoglycerate + phosphate</text>
        <dbReference type="Rhea" id="RHEA:27381"/>
        <dbReference type="ChEBI" id="CHEBI:15377"/>
        <dbReference type="ChEBI" id="CHEBI:43474"/>
        <dbReference type="ChEBI" id="CHEBI:58248"/>
        <dbReference type="ChEBI" id="CHEBI:58289"/>
        <dbReference type="EC" id="3.1.3.80"/>
    </reaction>
    <physiologicalReaction direction="left-to-right" evidence="13">
        <dbReference type="Rhea" id="RHEA:27382"/>
    </physiologicalReaction>
</comment>
<organism evidence="16 17">
    <name type="scientific">Acromyrmex charruanus</name>
    <dbReference type="NCBI Taxonomy" id="2715315"/>
    <lineage>
        <taxon>Eukaryota</taxon>
        <taxon>Metazoa</taxon>
        <taxon>Ecdysozoa</taxon>
        <taxon>Arthropoda</taxon>
        <taxon>Hexapoda</taxon>
        <taxon>Insecta</taxon>
        <taxon>Pterygota</taxon>
        <taxon>Neoptera</taxon>
        <taxon>Endopterygota</taxon>
        <taxon>Hymenoptera</taxon>
        <taxon>Apocrita</taxon>
        <taxon>Aculeata</taxon>
        <taxon>Formicoidea</taxon>
        <taxon>Formicidae</taxon>
        <taxon>Myrmicinae</taxon>
        <taxon>Acromyrmex</taxon>
    </lineage>
</organism>
<feature type="non-terminal residue" evidence="16">
    <location>
        <position position="956"/>
    </location>
</feature>
<keyword evidence="17" id="KW-1185">Reference proteome</keyword>
<dbReference type="Gene3D" id="3.40.50.1240">
    <property type="entry name" value="Phosphoglycerate mutase-like"/>
    <property type="match status" value="2"/>
</dbReference>
<comment type="catalytic activity">
    <reaction evidence="11">
        <text>1D-myo-inositol 1,2,4,5,6-pentakisphosphate + H2O = 1D-myo-inositol 1,2,5,6-tetrakisphosphate + phosphate</text>
        <dbReference type="Rhea" id="RHEA:77115"/>
        <dbReference type="ChEBI" id="CHEBI:15377"/>
        <dbReference type="ChEBI" id="CHEBI:43474"/>
        <dbReference type="ChEBI" id="CHEBI:57798"/>
        <dbReference type="ChEBI" id="CHEBI:195535"/>
        <dbReference type="EC" id="3.1.3.62"/>
    </reaction>
    <physiologicalReaction direction="left-to-right" evidence="11">
        <dbReference type="Rhea" id="RHEA:77116"/>
    </physiologicalReaction>
</comment>
<comment type="caution">
    <text evidence="16">The sequence shown here is derived from an EMBL/GenBank/DDBJ whole genome shotgun (WGS) entry which is preliminary data.</text>
</comment>
<name>A0A836KEX6_9HYME</name>
<dbReference type="AlphaFoldDB" id="A0A836KEX6"/>
<dbReference type="GO" id="GO:0052745">
    <property type="term" value="F:inositol phosphate phosphatase activity"/>
    <property type="evidence" value="ECO:0007669"/>
    <property type="project" value="TreeGrafter"/>
</dbReference>
<evidence type="ECO:0000313" key="16">
    <source>
        <dbReference type="EMBL" id="KAG5347643.1"/>
    </source>
</evidence>
<feature type="signal peptide" evidence="15">
    <location>
        <begin position="1"/>
        <end position="21"/>
    </location>
</feature>
<accession>A0A836KEX6</accession>
<dbReference type="GO" id="GO:0034417">
    <property type="term" value="F:bisphosphoglycerate 3-phosphatase activity"/>
    <property type="evidence" value="ECO:0007669"/>
    <property type="project" value="UniProtKB-EC"/>
</dbReference>
<dbReference type="CDD" id="cd07061">
    <property type="entry name" value="HP_HAP_like"/>
    <property type="match status" value="2"/>
</dbReference>
<evidence type="ECO:0000256" key="3">
    <source>
        <dbReference type="ARBA" id="ARBA00012976"/>
    </source>
</evidence>
<comment type="similarity">
    <text evidence="2">Belongs to the histidine acid phosphatase family. MINPP1 subfamily.</text>
</comment>
<evidence type="ECO:0000256" key="13">
    <source>
        <dbReference type="ARBA" id="ARBA00043832"/>
    </source>
</evidence>
<evidence type="ECO:0000256" key="14">
    <source>
        <dbReference type="SAM" id="Phobius"/>
    </source>
</evidence>
<dbReference type="GO" id="GO:0016020">
    <property type="term" value="C:membrane"/>
    <property type="evidence" value="ECO:0007669"/>
    <property type="project" value="UniProtKB-SubCell"/>
</dbReference>
<sequence length="956" mass="110052">MCGKLCFSIIVICLAESAVLGNPLSCHSDNRSFYLYTGTKTPYSYIYNNTGGTMTLTNCEPTQVWMLIRHGTRYPSESIIAQILNLTHIRDYIITNNVFETCASRYEKMDLKNWKPYPELVPGKGKYLAIQGEKDLASLAERIRAKLPMLFDWNVTKSFKFRSTATQRTIASMRSFVERAFNISSKKILPMINDTSLHMIELMHIQQNITVQHIPLLKEASSNTSIKFEIVPIVNDTLLKLYDNCTSWKSRGINKEVKAFINGPEMAKVLADVSQRLGLLNIKDIFLFYDACRFERTLHLNKPSPWCYVFTDDEMRVLEYEEDLFYYYNSGPGEQINSQLGCYLIRDMVDHFTKLEVNGDEPKGVFYFTHSQMMTLFLTAMGVAQNPVPLTATNFRDMDYRNWRISQLVPFAANFAAVFHRCNSSDAAFKVTFYLNENPLTIEGCKNGVCDWVQLKKKLGAIAANCNMEKKLAIFHCIMSALLVLLIASFLASPSVHVLARDVDFCFADEDNPYLNMATKTAYHFVHGGKTRFQTLPNCRPVQIWMLATHGTRCPSIQEIDKIVSLTELKEQILQNHEERKEGHMCNRDLDNLRRWRPDEYLSPQRAEVLTPQGVEDMKLLARRLQSNFPELLQPNFHNITAANYKFRTTEAHNSMTSFMEGLFGSTTAVLPEESSLNDTFLTAYKTCGVWKNEENEGSFENMERSRFDAGPEFQNLLRNVSRRIGFLYNISADRIDAMYDACRYQKAWSVTELSPWCAVFSKEELRILEYREDLDYYYKAGYGRDINTRLGCPLLHDMMRHFWNVARDEMSGEPAGIFYFSDIISLQNLLTTMGINEDQTRLTAYNYKEMARRQWRTSIISSFAANLIAVFYKCHDVKDRNKVIFYLGERPIRYDGCQVGLCDWELLKSKFGEVASNCKLDICWKTNAATSSFPNSIAILLVCFIVLVRLGYQQL</sequence>
<evidence type="ECO:0000256" key="11">
    <source>
        <dbReference type="ARBA" id="ARBA00043671"/>
    </source>
</evidence>
<feature type="non-terminal residue" evidence="16">
    <location>
        <position position="1"/>
    </location>
</feature>
<gene>
    <name evidence="16" type="primary">Minpp1_1</name>
    <name evidence="16" type="ORF">G6Z76_0001531</name>
</gene>
<dbReference type="PANTHER" id="PTHR20963:SF8">
    <property type="entry name" value="MULTIPLE INOSITOL POLYPHOSPHATE PHOSPHATASE 1"/>
    <property type="match status" value="1"/>
</dbReference>
<evidence type="ECO:0000256" key="12">
    <source>
        <dbReference type="ARBA" id="ARBA00043691"/>
    </source>
</evidence>
<evidence type="ECO:0000313" key="17">
    <source>
        <dbReference type="Proteomes" id="UP000669903"/>
    </source>
</evidence>
<dbReference type="PANTHER" id="PTHR20963">
    <property type="entry name" value="MULTIPLE INOSITOL POLYPHOSPHATE PHOSPHATASE-RELATED"/>
    <property type="match status" value="1"/>
</dbReference>
<proteinExistence type="inferred from homology"/>
<feature type="chain" id="PRO_5032397952" description="Multiple inositol polyphosphate phosphatase 1" evidence="15">
    <location>
        <begin position="22"/>
        <end position="956"/>
    </location>
</feature>
<evidence type="ECO:0000256" key="1">
    <source>
        <dbReference type="ARBA" id="ARBA00004370"/>
    </source>
</evidence>
<dbReference type="SUPFAM" id="SSF53254">
    <property type="entry name" value="Phosphoglycerate mutase-like"/>
    <property type="match status" value="2"/>
</dbReference>
<evidence type="ECO:0000256" key="2">
    <source>
        <dbReference type="ARBA" id="ARBA00008422"/>
    </source>
</evidence>
<dbReference type="EC" id="3.1.3.62" evidence="4"/>
<evidence type="ECO:0000256" key="4">
    <source>
        <dbReference type="ARBA" id="ARBA00013040"/>
    </source>
</evidence>
<keyword evidence="6 15" id="KW-0732">Signal</keyword>
<evidence type="ECO:0000256" key="7">
    <source>
        <dbReference type="ARBA" id="ARBA00022801"/>
    </source>
</evidence>
<keyword evidence="14" id="KW-0812">Transmembrane</keyword>
<feature type="transmembrane region" description="Helical" evidence="14">
    <location>
        <begin position="472"/>
        <end position="492"/>
    </location>
</feature>
<dbReference type="EC" id="3.1.3.80" evidence="3"/>
<evidence type="ECO:0000256" key="10">
    <source>
        <dbReference type="ARBA" id="ARBA00043668"/>
    </source>
</evidence>
<dbReference type="Proteomes" id="UP000669903">
    <property type="component" value="Unassembled WGS sequence"/>
</dbReference>